<dbReference type="GO" id="GO:0032259">
    <property type="term" value="P:methylation"/>
    <property type="evidence" value="ECO:0007669"/>
    <property type="project" value="UniProtKB-KW"/>
</dbReference>
<dbReference type="BioCyc" id="CNIT1237085:G1324-1814-MONOMER"/>
<dbReference type="HOGENOM" id="CLU_1674043_0_0_2"/>
<dbReference type="GO" id="GO:0008168">
    <property type="term" value="F:methyltransferase activity"/>
    <property type="evidence" value="ECO:0007669"/>
    <property type="project" value="UniProtKB-KW"/>
</dbReference>
<sequence length="157" mass="17064">MGIRKKLDDVAGKVCEAVLPIKHEYHLGMGKELAICTLSSMDLLEKLSKSDPVMNKIAIAGRLLSENRGIDAMIKFALDHPELRRIIVCGKEVKGHRAGQALLALARNGIDRNGRIVGALGPYPILESPAGDVDAFRQQVEILDMIGTTDIEKLLVA</sequence>
<reference evidence="2 3" key="1">
    <citation type="journal article" date="2012" name="Environ. Microbiol.">
        <title>The genome of the ammonia-oxidizing Candidatus Nitrososphaera gargensis: insights into metabolic versatility and environmental adaptations.</title>
        <authorList>
            <person name="Spang A."/>
            <person name="Poehlein A."/>
            <person name="Offre P."/>
            <person name="Zumbragel S."/>
            <person name="Haider S."/>
            <person name="Rychlik N."/>
            <person name="Nowka B."/>
            <person name="Schmeisser C."/>
            <person name="Lebedeva E.V."/>
            <person name="Rattei T."/>
            <person name="Bohm C."/>
            <person name="Schmid M."/>
            <person name="Galushko A."/>
            <person name="Hatzenpichler R."/>
            <person name="Weinmaier T."/>
            <person name="Daniel R."/>
            <person name="Schleper C."/>
            <person name="Spieck E."/>
            <person name="Streit W."/>
            <person name="Wagner M."/>
        </authorList>
    </citation>
    <scope>NUCLEOTIDE SEQUENCE [LARGE SCALE GENOMIC DNA]</scope>
    <source>
        <strain evidence="3">Ga9.2</strain>
    </source>
</reference>
<dbReference type="AlphaFoldDB" id="K0IN48"/>
<dbReference type="GeneID" id="13795679"/>
<name>K0IN48_NITGG</name>
<keyword evidence="3" id="KW-1185">Reference proteome</keyword>
<organism evidence="2 3">
    <name type="scientific">Nitrososphaera gargensis (strain Ga9.2)</name>
    <dbReference type="NCBI Taxonomy" id="1237085"/>
    <lineage>
        <taxon>Archaea</taxon>
        <taxon>Nitrososphaerota</taxon>
        <taxon>Nitrososphaeria</taxon>
        <taxon>Nitrososphaerales</taxon>
        <taxon>Nitrososphaeraceae</taxon>
        <taxon>Nitrososphaera</taxon>
    </lineage>
</organism>
<keyword evidence="1 2" id="KW-0808">Transferase</keyword>
<dbReference type="STRING" id="1237085.Ngar_c18160"/>
<evidence type="ECO:0000256" key="1">
    <source>
        <dbReference type="ARBA" id="ARBA00022679"/>
    </source>
</evidence>
<accession>K0IN48</accession>
<evidence type="ECO:0000313" key="2">
    <source>
        <dbReference type="EMBL" id="AFU58749.1"/>
    </source>
</evidence>
<dbReference type="Proteomes" id="UP000008037">
    <property type="component" value="Chromosome"/>
</dbReference>
<evidence type="ECO:0000313" key="3">
    <source>
        <dbReference type="Proteomes" id="UP000008037"/>
    </source>
</evidence>
<proteinExistence type="predicted"/>
<dbReference type="InParanoid" id="K0IN48"/>
<dbReference type="RefSeq" id="WP_015019286.1">
    <property type="nucleotide sequence ID" value="NC_018719.1"/>
</dbReference>
<dbReference type="Pfam" id="PF04208">
    <property type="entry name" value="MtrA"/>
    <property type="match status" value="1"/>
</dbReference>
<protein>
    <submittedName>
        <fullName evidence="2">Putative tetrahydromethanopterin S-methyltransferase, subunit A</fullName>
    </submittedName>
</protein>
<dbReference type="KEGG" id="nga:Ngar_c18160"/>
<dbReference type="InterPro" id="IPR030688">
    <property type="entry name" value="MeTrfase_MtrA/MtxA"/>
</dbReference>
<keyword evidence="2" id="KW-0489">Methyltransferase</keyword>
<dbReference type="EMBL" id="CP002408">
    <property type="protein sequence ID" value="AFU58749.1"/>
    <property type="molecule type" value="Genomic_DNA"/>
</dbReference>
<gene>
    <name evidence="2" type="ordered locus">Ngar_c18160</name>
</gene>